<evidence type="ECO:0000256" key="3">
    <source>
        <dbReference type="SAM" id="Phobius"/>
    </source>
</evidence>
<dbReference type="InterPro" id="IPR006143">
    <property type="entry name" value="RND_pump_MFP"/>
</dbReference>
<dbReference type="NCBIfam" id="TIGR01730">
    <property type="entry name" value="RND_mfp"/>
    <property type="match status" value="1"/>
</dbReference>
<keyword evidence="3" id="KW-0472">Membrane</keyword>
<dbReference type="Proteomes" id="UP000189956">
    <property type="component" value="Unassembled WGS sequence"/>
</dbReference>
<dbReference type="EMBL" id="FUWL01000003">
    <property type="protein sequence ID" value="SJZ33403.1"/>
    <property type="molecule type" value="Genomic_DNA"/>
</dbReference>
<evidence type="ECO:0000259" key="4">
    <source>
        <dbReference type="Pfam" id="PF26002"/>
    </source>
</evidence>
<keyword evidence="2" id="KW-0175">Coiled coil</keyword>
<dbReference type="Pfam" id="PF26002">
    <property type="entry name" value="Beta-barrel_AprE"/>
    <property type="match status" value="1"/>
</dbReference>
<dbReference type="Gene3D" id="2.40.30.170">
    <property type="match status" value="1"/>
</dbReference>
<sequence>MKKFFRYFGWGLFGLLVILTFVYLFNKSKRPEVEYNIFEVEKVDAIEKMSVISGSIAPRDEVSIVPQIAGIVEEILCKPGQHIKAGDVIARIAVIPGTMELSQAQSSLEQAQLEFDNISERYQRDKALFEQKVIPQEEYEASKLNYDKGKNQVENAKDALNIIRTGRGRHDTKTSTTLVRATVSGVILDIPVRVGHSVIQANSFNAGTTIATIANMKDLLFKGKIDEIEVGKIREGMPVKIIIGALDRLTLDATIEYISPKAVQEGGSSLFTVEAAITLDDISNIRAGMSANAEIITGSAYDVLAVPESAIIFIGDSAFVDVLESEESLTSVRRAVDIGVSNGLNVEIKKGLSEHEYVRGGEKVLK</sequence>
<accession>A0A0A2EVL8</accession>
<dbReference type="EMBL" id="JQJD01000043">
    <property type="protein sequence ID" value="KGN80329.1"/>
    <property type="molecule type" value="Genomic_DNA"/>
</dbReference>
<reference evidence="5 7" key="1">
    <citation type="submission" date="2014-08" db="EMBL/GenBank/DDBJ databases">
        <title>Porphyromonas cangingivalis strain:COT-109_OH1386 Genome sequencing.</title>
        <authorList>
            <person name="Wallis C."/>
            <person name="Deusch O."/>
            <person name="O'Flynn C."/>
            <person name="Davis I."/>
            <person name="Jospin G."/>
            <person name="Darling A.E."/>
            <person name="Coil D.A."/>
            <person name="Alexiev A."/>
            <person name="Horsfall A."/>
            <person name="Kirkwood N."/>
            <person name="Harris S."/>
            <person name="Eisen J.A."/>
        </authorList>
    </citation>
    <scope>NUCLEOTIDE SEQUENCE [LARGE SCALE GENOMIC DNA]</scope>
    <source>
        <strain evidence="7">COT-109 OH1386</strain>
        <strain evidence="5">COT-109_OH1386</strain>
    </source>
</reference>
<dbReference type="PANTHER" id="PTHR30469:SF33">
    <property type="entry name" value="SLR1207 PROTEIN"/>
    <property type="match status" value="1"/>
</dbReference>
<dbReference type="Gene3D" id="1.10.287.470">
    <property type="entry name" value="Helix hairpin bin"/>
    <property type="match status" value="1"/>
</dbReference>
<dbReference type="GO" id="GO:0015562">
    <property type="term" value="F:efflux transmembrane transporter activity"/>
    <property type="evidence" value="ECO:0007669"/>
    <property type="project" value="TreeGrafter"/>
</dbReference>
<comment type="similarity">
    <text evidence="1">Belongs to the membrane fusion protein (MFP) (TC 8.A.1) family.</text>
</comment>
<evidence type="ECO:0000256" key="1">
    <source>
        <dbReference type="ARBA" id="ARBA00009477"/>
    </source>
</evidence>
<reference evidence="6 8" key="2">
    <citation type="submission" date="2017-02" db="EMBL/GenBank/DDBJ databases">
        <authorList>
            <person name="Peterson S.W."/>
        </authorList>
    </citation>
    <scope>NUCLEOTIDE SEQUENCE [LARGE SCALE GENOMIC DNA]</scope>
    <source>
        <strain evidence="6 8">ATCC 700135</strain>
    </source>
</reference>
<evidence type="ECO:0000256" key="2">
    <source>
        <dbReference type="SAM" id="Coils"/>
    </source>
</evidence>
<dbReference type="PANTHER" id="PTHR30469">
    <property type="entry name" value="MULTIDRUG RESISTANCE PROTEIN MDTA"/>
    <property type="match status" value="1"/>
</dbReference>
<dbReference type="Gene3D" id="6.20.50.140">
    <property type="match status" value="1"/>
</dbReference>
<name>A0A0A2EVL8_PORCN</name>
<evidence type="ECO:0000313" key="5">
    <source>
        <dbReference type="EMBL" id="KGN80329.1"/>
    </source>
</evidence>
<dbReference type="Gene3D" id="2.40.50.100">
    <property type="match status" value="1"/>
</dbReference>
<keyword evidence="7" id="KW-1185">Reference proteome</keyword>
<keyword evidence="3" id="KW-1133">Transmembrane helix</keyword>
<dbReference type="RefSeq" id="WP_025836969.1">
    <property type="nucleotide sequence ID" value="NZ_CALTZT010000039.1"/>
</dbReference>
<gene>
    <name evidence="5" type="ORF">HQ35_06545</name>
    <name evidence="6" type="ORF">SAMN02745205_00377</name>
</gene>
<feature type="domain" description="AprE-like beta-barrel" evidence="4">
    <location>
        <begin position="220"/>
        <end position="298"/>
    </location>
</feature>
<evidence type="ECO:0000313" key="7">
    <source>
        <dbReference type="Proteomes" id="UP000030125"/>
    </source>
</evidence>
<organism evidence="5 7">
    <name type="scientific">Porphyromonas cangingivalis</name>
    <dbReference type="NCBI Taxonomy" id="36874"/>
    <lineage>
        <taxon>Bacteria</taxon>
        <taxon>Pseudomonadati</taxon>
        <taxon>Bacteroidota</taxon>
        <taxon>Bacteroidia</taxon>
        <taxon>Bacteroidales</taxon>
        <taxon>Porphyromonadaceae</taxon>
        <taxon>Porphyromonas</taxon>
    </lineage>
</organism>
<dbReference type="SUPFAM" id="SSF111369">
    <property type="entry name" value="HlyD-like secretion proteins"/>
    <property type="match status" value="1"/>
</dbReference>
<dbReference type="Proteomes" id="UP000030125">
    <property type="component" value="Unassembled WGS sequence"/>
</dbReference>
<evidence type="ECO:0000313" key="8">
    <source>
        <dbReference type="Proteomes" id="UP000189956"/>
    </source>
</evidence>
<protein>
    <submittedName>
        <fullName evidence="6">HlyD family secretion protein</fullName>
    </submittedName>
</protein>
<dbReference type="GO" id="GO:1990281">
    <property type="term" value="C:efflux pump complex"/>
    <property type="evidence" value="ECO:0007669"/>
    <property type="project" value="TreeGrafter"/>
</dbReference>
<keyword evidence="3" id="KW-0812">Transmembrane</keyword>
<feature type="coiled-coil region" evidence="2">
    <location>
        <begin position="101"/>
        <end position="128"/>
    </location>
</feature>
<dbReference type="InterPro" id="IPR058982">
    <property type="entry name" value="Beta-barrel_AprE"/>
</dbReference>
<feature type="transmembrane region" description="Helical" evidence="3">
    <location>
        <begin position="7"/>
        <end position="25"/>
    </location>
</feature>
<dbReference type="OrthoDB" id="9809068at2"/>
<dbReference type="STRING" id="36874.HQ34_01330"/>
<dbReference type="eggNOG" id="COG0845">
    <property type="taxonomic scope" value="Bacteria"/>
</dbReference>
<evidence type="ECO:0000313" key="6">
    <source>
        <dbReference type="EMBL" id="SJZ33403.1"/>
    </source>
</evidence>
<proteinExistence type="inferred from homology"/>
<dbReference type="AlphaFoldDB" id="A0A0A2EVL8"/>